<keyword evidence="11" id="KW-0408">Iron</keyword>
<dbReference type="GO" id="GO:0006366">
    <property type="term" value="P:transcription by RNA polymerase II"/>
    <property type="evidence" value="ECO:0007669"/>
    <property type="project" value="TreeGrafter"/>
</dbReference>
<dbReference type="GO" id="GO:0016818">
    <property type="term" value="F:hydrolase activity, acting on acid anhydrides, in phosphorus-containing anhydrides"/>
    <property type="evidence" value="ECO:0007669"/>
    <property type="project" value="InterPro"/>
</dbReference>
<dbReference type="PANTHER" id="PTHR11472">
    <property type="entry name" value="DNA REPAIR DEAD HELICASE RAD3/XP-D SUBFAMILY MEMBER"/>
    <property type="match status" value="1"/>
</dbReference>
<keyword evidence="14" id="KW-0234">DNA repair</keyword>
<feature type="region of interest" description="Disordered" evidence="20">
    <location>
        <begin position="1197"/>
        <end position="1339"/>
    </location>
</feature>
<name>A0A1D3CS51_9EIME</name>
<dbReference type="Pfam" id="PF06777">
    <property type="entry name" value="HBB"/>
    <property type="match status" value="1"/>
</dbReference>
<comment type="cofactor">
    <cofactor evidence="1">
        <name>[4Fe-4S] cluster</name>
        <dbReference type="ChEBI" id="CHEBI:49883"/>
    </cofactor>
</comment>
<evidence type="ECO:0000256" key="6">
    <source>
        <dbReference type="ARBA" id="ARBA00022741"/>
    </source>
</evidence>
<comment type="catalytic activity">
    <reaction evidence="18">
        <text>ATP + H2O = ADP + phosphate + H(+)</text>
        <dbReference type="Rhea" id="RHEA:13065"/>
        <dbReference type="ChEBI" id="CHEBI:15377"/>
        <dbReference type="ChEBI" id="CHEBI:15378"/>
        <dbReference type="ChEBI" id="CHEBI:30616"/>
        <dbReference type="ChEBI" id="CHEBI:43474"/>
        <dbReference type="ChEBI" id="CHEBI:456216"/>
        <dbReference type="EC" id="5.6.2.3"/>
    </reaction>
</comment>
<dbReference type="PANTHER" id="PTHR11472:SF1">
    <property type="entry name" value="GENERAL TRANSCRIPTION AND DNA REPAIR FACTOR IIH HELICASE SUBUNIT XPD"/>
    <property type="match status" value="1"/>
</dbReference>
<keyword evidence="7" id="KW-0227">DNA damage</keyword>
<keyword evidence="4" id="KW-0004">4Fe-4S</keyword>
<evidence type="ECO:0000313" key="23">
    <source>
        <dbReference type="EMBL" id="OEH74033.1"/>
    </source>
</evidence>
<feature type="region of interest" description="Disordered" evidence="20">
    <location>
        <begin position="195"/>
        <end position="214"/>
    </location>
</feature>
<evidence type="ECO:0000313" key="24">
    <source>
        <dbReference type="Proteomes" id="UP000095192"/>
    </source>
</evidence>
<dbReference type="SMART" id="SM00491">
    <property type="entry name" value="HELICc2"/>
    <property type="match status" value="1"/>
</dbReference>
<dbReference type="InterPro" id="IPR045028">
    <property type="entry name" value="DinG/Rad3-like"/>
</dbReference>
<feature type="transmembrane region" description="Helical" evidence="21">
    <location>
        <begin position="348"/>
        <end position="376"/>
    </location>
</feature>
<dbReference type="Pfam" id="PF13307">
    <property type="entry name" value="Helicase_C_2"/>
    <property type="match status" value="1"/>
</dbReference>
<protein>
    <recommendedName>
        <fullName evidence="17">DNA 5'-3' helicase</fullName>
        <ecNumber evidence="17">5.6.2.3</ecNumber>
    </recommendedName>
</protein>
<evidence type="ECO:0000256" key="1">
    <source>
        <dbReference type="ARBA" id="ARBA00001966"/>
    </source>
</evidence>
<feature type="compositionally biased region" description="Polar residues" evidence="20">
    <location>
        <begin position="1271"/>
        <end position="1283"/>
    </location>
</feature>
<feature type="coiled-coil region" evidence="19">
    <location>
        <begin position="429"/>
        <end position="456"/>
    </location>
</feature>
<evidence type="ECO:0000256" key="4">
    <source>
        <dbReference type="ARBA" id="ARBA00022485"/>
    </source>
</evidence>
<evidence type="ECO:0000256" key="13">
    <source>
        <dbReference type="ARBA" id="ARBA00023125"/>
    </source>
</evidence>
<keyword evidence="9 23" id="KW-0347">Helicase</keyword>
<dbReference type="InterPro" id="IPR002464">
    <property type="entry name" value="DNA/RNA_helicase_DEAH_CS"/>
</dbReference>
<feature type="compositionally biased region" description="Low complexity" evidence="20">
    <location>
        <begin position="1293"/>
        <end position="1308"/>
    </location>
</feature>
<evidence type="ECO:0000256" key="12">
    <source>
        <dbReference type="ARBA" id="ARBA00023014"/>
    </source>
</evidence>
<evidence type="ECO:0000256" key="2">
    <source>
        <dbReference type="ARBA" id="ARBA00004123"/>
    </source>
</evidence>
<keyword evidence="12" id="KW-0411">Iron-sulfur</keyword>
<dbReference type="EC" id="5.6.2.3" evidence="17"/>
<dbReference type="EMBL" id="JROU02002160">
    <property type="protein sequence ID" value="OEH74033.1"/>
    <property type="molecule type" value="Genomic_DNA"/>
</dbReference>
<evidence type="ECO:0000256" key="8">
    <source>
        <dbReference type="ARBA" id="ARBA00022801"/>
    </source>
</evidence>
<feature type="compositionally biased region" description="Polar residues" evidence="20">
    <location>
        <begin position="1200"/>
        <end position="1209"/>
    </location>
</feature>
<sequence length="1357" mass="149392">MVVFSLEGVRVFFPYDSIYPEQFAYIRAVKRAVEMHGHAVLEMPTGTGKTASLMSILTSMQFADPSMGRIIYCTRTVAEMEKALLELKLVIDYRIKEIEKEKLQQSLVHAQQQQPLGQPGQPQPATEVPLLGKKMQSGYLLGVGLSARRSLCANGAVMASAEREKIDEGCRKRTAPWVREAAADRHQARLAMRRVANAEESSGDAPAAPGEAATDVEDIGNGDTAEGLCAFYENFDEYFTPQHFPAGVYTLEELKAAAVRWRHPVLQRSLPLCPYFLARRLLQVANVVVLNYQYLLDPKVSEVPCTPSFGVVAAALSLVAIVLGRAVVSCLLLVAAHEDRRLLGMLRLPLVLTVSGSSFSPFGMVEALLLLLLVLFPQAAVFGPSNTGGPLGSHPGGPSLVGFTHTGASVVVFDEAHNIDNVCIEALSVHLNKNTLDQALRNLSELSEEIKKLAAFKILLLAFPWVLVEGMLLARLVGRWLLVVETSRQSWIERSFDRGGVSHVSRHACGCTLLVVVVRRNCGVVEFVLPWTAILSAAARCPQARPMGRDPHVQPWRVSSQAIPGSIRRAEHFVALMRRVIAFLKIYIKVYDLKSEGPLSFLFGFEKESLVEGSILRHFHSRLKALLLALQVTDLERLLPLTLVADFCTLVGTYWDGFIVIVDPYPEASGLHDPLLQLCCLDASLAMQPVLKRFKSVILTSGTISPLELYPKILSFVPLIAESFPVSMDRACFCPMIVARGADQASQAPTLAERHLGDCLPFSQSLALWRAAERCVCVRQERYLHVPLTSKFEYRHDLSVLRNYANLLLDLCKAVPDGLVCFFPSYAYMETAMSYWYENGFLAQVLEHKLVFLETKDVVSTTLALFNFKKACDCGRGAVFFSVARGKVAEGVDFDRHFGRCVVLFGIPYQYALSRVLKARLDFLRERYQIQENEFLTFDAMRQAAQCVGRVIRSKRDFAIMIFADARFSRSDKRNKLPPWITRYLDQAHLALNTETAVSVCRSFLKSISQPCVSSSALRLGASALVDCNRCWLQVARALSLDTEMCSLAPLQQKKLLLLQQQQMPKRKRSSSEDQCSLLTRRQKALCVFTSSYASVCQSFECLEDVATGTLAVSFFQRPQVRDARRGKKEFVLDVQLRLCSNTTPVSQYPAGAEAAPANQQQRHCHCHRCDAAMRLLQEEDKENAACTSRVSSCHEESVQLKSPRQTPPLTHEFSGEQTSGPEANPPVTAKADKEVTEAGLEPPSPSKEAGEKSAHSGADRKAVYTETDTESGSSACSFSCNELTAKGEAPNSSRTTTSSSDAASSITEQQGMLVQAAAARDVHQQPAATATTPATPFPAVLSNCETAFGGARAAAA</sequence>
<evidence type="ECO:0000256" key="10">
    <source>
        <dbReference type="ARBA" id="ARBA00022840"/>
    </source>
</evidence>
<dbReference type="InterPro" id="IPR013020">
    <property type="entry name" value="Rad3/Chl1-like"/>
</dbReference>
<dbReference type="VEuPathDB" id="ToxoDB:cyc_01098"/>
<dbReference type="NCBIfam" id="TIGR00604">
    <property type="entry name" value="rad3"/>
    <property type="match status" value="1"/>
</dbReference>
<dbReference type="SMART" id="SM00488">
    <property type="entry name" value="DEXDc2"/>
    <property type="match status" value="1"/>
</dbReference>
<dbReference type="InterPro" id="IPR006554">
    <property type="entry name" value="Helicase-like_DEXD_c2"/>
</dbReference>
<evidence type="ECO:0000256" key="7">
    <source>
        <dbReference type="ARBA" id="ARBA00022763"/>
    </source>
</evidence>
<dbReference type="GO" id="GO:0043139">
    <property type="term" value="F:5'-3' DNA helicase activity"/>
    <property type="evidence" value="ECO:0007669"/>
    <property type="project" value="UniProtKB-EC"/>
</dbReference>
<dbReference type="InterPro" id="IPR010643">
    <property type="entry name" value="HBB"/>
</dbReference>
<gene>
    <name evidence="23" type="ORF">cyc_01098</name>
</gene>
<keyword evidence="24" id="KW-1185">Reference proteome</keyword>
<dbReference type="PROSITE" id="PS00690">
    <property type="entry name" value="DEAH_ATP_HELICASE"/>
    <property type="match status" value="1"/>
</dbReference>
<keyword evidence="16" id="KW-0539">Nucleus</keyword>
<keyword evidence="6" id="KW-0547">Nucleotide-binding</keyword>
<keyword evidence="21" id="KW-0472">Membrane</keyword>
<dbReference type="VEuPathDB" id="ToxoDB:LOC34618168"/>
<keyword evidence="10" id="KW-0067">ATP-binding</keyword>
<dbReference type="Gene3D" id="3.40.50.300">
    <property type="entry name" value="P-loop containing nucleotide triphosphate hydrolases"/>
    <property type="match status" value="2"/>
</dbReference>
<dbReference type="InterPro" id="IPR006555">
    <property type="entry name" value="ATP-dep_Helicase_C"/>
</dbReference>
<evidence type="ECO:0000256" key="21">
    <source>
        <dbReference type="SAM" id="Phobius"/>
    </source>
</evidence>
<organism evidence="23 24">
    <name type="scientific">Cyclospora cayetanensis</name>
    <dbReference type="NCBI Taxonomy" id="88456"/>
    <lineage>
        <taxon>Eukaryota</taxon>
        <taxon>Sar</taxon>
        <taxon>Alveolata</taxon>
        <taxon>Apicomplexa</taxon>
        <taxon>Conoidasida</taxon>
        <taxon>Coccidia</taxon>
        <taxon>Eucoccidiorida</taxon>
        <taxon>Eimeriorina</taxon>
        <taxon>Eimeriidae</taxon>
        <taxon>Cyclospora</taxon>
    </lineage>
</organism>
<comment type="caution">
    <text evidence="23">The sequence shown here is derived from an EMBL/GenBank/DDBJ whole genome shotgun (WGS) entry which is preliminary data.</text>
</comment>
<comment type="subcellular location">
    <subcellularLocation>
        <location evidence="2">Nucleus</location>
    </subcellularLocation>
</comment>
<dbReference type="InParanoid" id="A0A1D3CS51"/>
<keyword evidence="21" id="KW-0812">Transmembrane</keyword>
<keyword evidence="5" id="KW-0479">Metal-binding</keyword>
<keyword evidence="8" id="KW-0378">Hydrolase</keyword>
<reference evidence="23 24" key="1">
    <citation type="journal article" date="2016" name="BMC Genomics">
        <title>Comparative genomics reveals Cyclospora cayetanensis possesses coccidia-like metabolism and invasion components but unique surface antigens.</title>
        <authorList>
            <person name="Liu S."/>
            <person name="Wang L."/>
            <person name="Zheng H."/>
            <person name="Xu Z."/>
            <person name="Roellig D.M."/>
            <person name="Li N."/>
            <person name="Frace M.A."/>
            <person name="Tang K."/>
            <person name="Arrowood M.J."/>
            <person name="Moss D.M."/>
            <person name="Zhang L."/>
            <person name="Feng Y."/>
            <person name="Xiao L."/>
        </authorList>
    </citation>
    <scope>NUCLEOTIDE SEQUENCE [LARGE SCALE GENOMIC DNA]</scope>
    <source>
        <strain evidence="23 24">CHN_HEN01</strain>
    </source>
</reference>
<dbReference type="GO" id="GO:0006281">
    <property type="term" value="P:DNA repair"/>
    <property type="evidence" value="ECO:0007669"/>
    <property type="project" value="UniProtKB-KW"/>
</dbReference>
<evidence type="ECO:0000256" key="14">
    <source>
        <dbReference type="ARBA" id="ARBA00023204"/>
    </source>
</evidence>
<dbReference type="Pfam" id="PF06733">
    <property type="entry name" value="DEAD_2"/>
    <property type="match status" value="2"/>
</dbReference>
<dbReference type="GO" id="GO:0005524">
    <property type="term" value="F:ATP binding"/>
    <property type="evidence" value="ECO:0007669"/>
    <property type="project" value="UniProtKB-KW"/>
</dbReference>
<feature type="compositionally biased region" description="Low complexity" evidence="20">
    <location>
        <begin position="1327"/>
        <end position="1339"/>
    </location>
</feature>
<dbReference type="FunFam" id="3.40.50.300:FF:000135">
    <property type="entry name" value="DNA repair helicase RAD3, putative"/>
    <property type="match status" value="1"/>
</dbReference>
<dbReference type="InterPro" id="IPR010614">
    <property type="entry name" value="RAD3-like_helicase_DEAD"/>
</dbReference>
<keyword evidence="13" id="KW-0238">DNA-binding</keyword>
<dbReference type="SUPFAM" id="SSF52540">
    <property type="entry name" value="P-loop containing nucleoside triphosphate hydrolases"/>
    <property type="match status" value="2"/>
</dbReference>
<keyword evidence="19" id="KW-0175">Coiled coil</keyword>
<dbReference type="GO" id="GO:0046872">
    <property type="term" value="F:metal ion binding"/>
    <property type="evidence" value="ECO:0007669"/>
    <property type="project" value="UniProtKB-KW"/>
</dbReference>
<keyword evidence="21" id="KW-1133">Transmembrane helix</keyword>
<accession>A0A1D3CS51</accession>
<dbReference type="GO" id="GO:0005634">
    <property type="term" value="C:nucleus"/>
    <property type="evidence" value="ECO:0007669"/>
    <property type="project" value="UniProtKB-SubCell"/>
</dbReference>
<feature type="domain" description="Helicase ATP-binding" evidence="22">
    <location>
        <begin position="8"/>
        <end position="460"/>
    </location>
</feature>
<dbReference type="GO" id="GO:0003684">
    <property type="term" value="F:damaged DNA binding"/>
    <property type="evidence" value="ECO:0007669"/>
    <property type="project" value="TreeGrafter"/>
</dbReference>
<evidence type="ECO:0000256" key="19">
    <source>
        <dbReference type="SAM" id="Coils"/>
    </source>
</evidence>
<dbReference type="GO" id="GO:0045951">
    <property type="term" value="P:positive regulation of mitotic recombination"/>
    <property type="evidence" value="ECO:0007669"/>
    <property type="project" value="TreeGrafter"/>
</dbReference>
<dbReference type="PROSITE" id="PS51193">
    <property type="entry name" value="HELICASE_ATP_BIND_2"/>
    <property type="match status" value="1"/>
</dbReference>
<evidence type="ECO:0000256" key="9">
    <source>
        <dbReference type="ARBA" id="ARBA00022806"/>
    </source>
</evidence>
<evidence type="ECO:0000256" key="17">
    <source>
        <dbReference type="ARBA" id="ARBA00044969"/>
    </source>
</evidence>
<evidence type="ECO:0000256" key="15">
    <source>
        <dbReference type="ARBA" id="ARBA00023235"/>
    </source>
</evidence>
<dbReference type="GO" id="GO:0051539">
    <property type="term" value="F:4 iron, 4 sulfur cluster binding"/>
    <property type="evidence" value="ECO:0007669"/>
    <property type="project" value="UniProtKB-KW"/>
</dbReference>
<dbReference type="Proteomes" id="UP000095192">
    <property type="component" value="Unassembled WGS sequence"/>
</dbReference>
<evidence type="ECO:0000256" key="3">
    <source>
        <dbReference type="ARBA" id="ARBA00009146"/>
    </source>
</evidence>
<evidence type="ECO:0000259" key="22">
    <source>
        <dbReference type="PROSITE" id="PS51193"/>
    </source>
</evidence>
<evidence type="ECO:0000256" key="16">
    <source>
        <dbReference type="ARBA" id="ARBA00023242"/>
    </source>
</evidence>
<evidence type="ECO:0000256" key="18">
    <source>
        <dbReference type="ARBA" id="ARBA00048954"/>
    </source>
</evidence>
<keyword evidence="15" id="KW-0413">Isomerase</keyword>
<evidence type="ECO:0000256" key="11">
    <source>
        <dbReference type="ARBA" id="ARBA00023004"/>
    </source>
</evidence>
<dbReference type="FunCoup" id="A0A1D3CS51">
    <property type="interactions" value="343"/>
</dbReference>
<feature type="compositionally biased region" description="Basic and acidic residues" evidence="20">
    <location>
        <begin position="1249"/>
        <end position="1264"/>
    </location>
</feature>
<dbReference type="InterPro" id="IPR027417">
    <property type="entry name" value="P-loop_NTPase"/>
</dbReference>
<evidence type="ECO:0000256" key="20">
    <source>
        <dbReference type="SAM" id="MobiDB-lite"/>
    </source>
</evidence>
<evidence type="ECO:0000256" key="5">
    <source>
        <dbReference type="ARBA" id="ARBA00022723"/>
    </source>
</evidence>
<comment type="similarity">
    <text evidence="3">Belongs to the helicase family. RAD3/XPD subfamily.</text>
</comment>
<dbReference type="InterPro" id="IPR014013">
    <property type="entry name" value="Helic_SF1/SF2_ATP-bd_DinG/Rad3"/>
</dbReference>
<proteinExistence type="inferred from homology"/>
<dbReference type="VEuPathDB" id="ToxoDB:LOC113147119"/>
<dbReference type="FunFam" id="3.40.50.300:FF:000128">
    <property type="entry name" value="Putative DNA repair helicase RAD3"/>
    <property type="match status" value="1"/>
</dbReference>
<feature type="transmembrane region" description="Helical" evidence="21">
    <location>
        <begin position="309"/>
        <end position="336"/>
    </location>
</feature>
<dbReference type="CDD" id="cd18788">
    <property type="entry name" value="SF2_C_XPD"/>
    <property type="match status" value="1"/>
</dbReference>